<feature type="region of interest" description="Disordered" evidence="1">
    <location>
        <begin position="27"/>
        <end position="51"/>
    </location>
</feature>
<evidence type="ECO:0000313" key="3">
    <source>
        <dbReference type="Proteomes" id="UP000836841"/>
    </source>
</evidence>
<sequence>MQILSTCSLGEIVSIQLLFTALSITSSSRTGQPDKSLRRKTNSDRNIKDNRWCNKDQRRASKFLEPGNYAIPLTCPQTS</sequence>
<proteinExistence type="predicted"/>
<evidence type="ECO:0000313" key="2">
    <source>
        <dbReference type="EMBL" id="CAH2079176.1"/>
    </source>
</evidence>
<gene>
    <name evidence="2" type="ORF">TAV2_LOCUS25174</name>
</gene>
<organism evidence="2 3">
    <name type="scientific">Thlaspi arvense</name>
    <name type="common">Field penny-cress</name>
    <dbReference type="NCBI Taxonomy" id="13288"/>
    <lineage>
        <taxon>Eukaryota</taxon>
        <taxon>Viridiplantae</taxon>
        <taxon>Streptophyta</taxon>
        <taxon>Embryophyta</taxon>
        <taxon>Tracheophyta</taxon>
        <taxon>Spermatophyta</taxon>
        <taxon>Magnoliopsida</taxon>
        <taxon>eudicotyledons</taxon>
        <taxon>Gunneridae</taxon>
        <taxon>Pentapetalae</taxon>
        <taxon>rosids</taxon>
        <taxon>malvids</taxon>
        <taxon>Brassicales</taxon>
        <taxon>Brassicaceae</taxon>
        <taxon>Thlaspideae</taxon>
        <taxon>Thlaspi</taxon>
    </lineage>
</organism>
<evidence type="ECO:0008006" key="4">
    <source>
        <dbReference type="Google" id="ProtNLM"/>
    </source>
</evidence>
<evidence type="ECO:0000256" key="1">
    <source>
        <dbReference type="SAM" id="MobiDB-lite"/>
    </source>
</evidence>
<accession>A0AAU9T5Y9</accession>
<protein>
    <recommendedName>
        <fullName evidence="4">Secreted protein</fullName>
    </recommendedName>
</protein>
<dbReference type="Proteomes" id="UP000836841">
    <property type="component" value="Chromosome 7"/>
</dbReference>
<reference evidence="2 3" key="1">
    <citation type="submission" date="2022-03" db="EMBL/GenBank/DDBJ databases">
        <authorList>
            <person name="Nunn A."/>
            <person name="Chopra R."/>
            <person name="Nunn A."/>
            <person name="Contreras Garrido A."/>
        </authorList>
    </citation>
    <scope>NUCLEOTIDE SEQUENCE [LARGE SCALE GENOMIC DNA]</scope>
</reference>
<dbReference type="AlphaFoldDB" id="A0AAU9T5Y9"/>
<dbReference type="EMBL" id="OU466863">
    <property type="protein sequence ID" value="CAH2079176.1"/>
    <property type="molecule type" value="Genomic_DNA"/>
</dbReference>
<keyword evidence="3" id="KW-1185">Reference proteome</keyword>
<name>A0AAU9T5Y9_THLAR</name>
<feature type="compositionally biased region" description="Basic and acidic residues" evidence="1">
    <location>
        <begin position="41"/>
        <end position="51"/>
    </location>
</feature>